<sequence length="320" mass="37818">MQISNKNLFWTYTLFINQYYKPKQVTPQNLNSSQNKPHIKNQNFLAQTGKGPIRKVNNYKYFISIINLNQIYLFIQTQKDLKFLSILIHANSNNFNKALAVASLSLLSTLISCQSYIIRQSLKSYSFLSSKALEYKIYDILLFQIFNYEHNLEAFLLDLQGSLIFIHPQVFQRTQICLQNNFMEQQISIFPTLQKHLDIILTYQFDFTYHSVFQLFWYISILHNTQANIFQALMKMFGSLMEQKKQQNTNDLIPIDNNFLLPNIFEIFENKQTKSNKKQKLLDKSEDNKKISILTEIELPKEKLYKEAQKQKKRKINGCS</sequence>
<name>A0A8S1RK01_9CILI</name>
<proteinExistence type="predicted"/>
<comment type="caution">
    <text evidence="1">The sequence shown here is derived from an EMBL/GenBank/DDBJ whole genome shotgun (WGS) entry which is preliminary data.</text>
</comment>
<accession>A0A8S1RK01</accession>
<protein>
    <submittedName>
        <fullName evidence="1">Uncharacterized protein</fullName>
    </submittedName>
</protein>
<evidence type="ECO:0000313" key="1">
    <source>
        <dbReference type="EMBL" id="CAD8128498.1"/>
    </source>
</evidence>
<evidence type="ECO:0000313" key="2">
    <source>
        <dbReference type="Proteomes" id="UP000692954"/>
    </source>
</evidence>
<dbReference type="EMBL" id="CAJJDN010000189">
    <property type="protein sequence ID" value="CAD8128498.1"/>
    <property type="molecule type" value="Genomic_DNA"/>
</dbReference>
<dbReference type="AlphaFoldDB" id="A0A8S1RK01"/>
<gene>
    <name evidence="1" type="ORF">PSON_ATCC_30995.1.T1890078</name>
</gene>
<organism evidence="1 2">
    <name type="scientific">Paramecium sonneborni</name>
    <dbReference type="NCBI Taxonomy" id="65129"/>
    <lineage>
        <taxon>Eukaryota</taxon>
        <taxon>Sar</taxon>
        <taxon>Alveolata</taxon>
        <taxon>Ciliophora</taxon>
        <taxon>Intramacronucleata</taxon>
        <taxon>Oligohymenophorea</taxon>
        <taxon>Peniculida</taxon>
        <taxon>Parameciidae</taxon>
        <taxon>Paramecium</taxon>
    </lineage>
</organism>
<dbReference type="Proteomes" id="UP000692954">
    <property type="component" value="Unassembled WGS sequence"/>
</dbReference>
<reference evidence="1" key="1">
    <citation type="submission" date="2021-01" db="EMBL/GenBank/DDBJ databases">
        <authorList>
            <consortium name="Genoscope - CEA"/>
            <person name="William W."/>
        </authorList>
    </citation>
    <scope>NUCLEOTIDE SEQUENCE</scope>
</reference>
<keyword evidence="2" id="KW-1185">Reference proteome</keyword>